<protein>
    <recommendedName>
        <fullName evidence="4">Calcium uniporter protein</fullName>
    </recommendedName>
</protein>
<keyword evidence="3" id="KW-1185">Reference proteome</keyword>
<accession>A0A9Q1AAA2</accession>
<dbReference type="AlphaFoldDB" id="A0A9Q1AAA2"/>
<evidence type="ECO:0000313" key="2">
    <source>
        <dbReference type="EMBL" id="KAJ6763646.1"/>
    </source>
</evidence>
<dbReference type="EMBL" id="JAPFFK010000005">
    <property type="protein sequence ID" value="KAJ6763646.1"/>
    <property type="molecule type" value="Genomic_DNA"/>
</dbReference>
<reference evidence="2" key="1">
    <citation type="submission" date="2022-11" db="EMBL/GenBank/DDBJ databases">
        <authorList>
            <person name="Hyden B.L."/>
            <person name="Feng K."/>
            <person name="Yates T."/>
            <person name="Jawdy S."/>
            <person name="Smart L.B."/>
            <person name="Muchero W."/>
        </authorList>
    </citation>
    <scope>NUCLEOTIDE SEQUENCE</scope>
    <source>
        <tissue evidence="2">Shoot tip</tissue>
    </source>
</reference>
<sequence>MWSRLWSSSASGILKRTLLAANTQSLTPPPRCATTRTIASSVYSSSYYYYSGRGRGGAGAAADASTPLCKITSFCFSSAIVTGAETSSPSSDNNNNNNILITSSEAKRLMRLVNVEALKMKLGMESKEIIPFSDLLEACQSIGIARSHDEAVATPALLFYLSCFALFAPFFPSTYNVCS</sequence>
<name>A0A9Q1AAA2_SALPP</name>
<organism evidence="2 3">
    <name type="scientific">Salix purpurea</name>
    <name type="common">Purple osier willow</name>
    <dbReference type="NCBI Taxonomy" id="77065"/>
    <lineage>
        <taxon>Eukaryota</taxon>
        <taxon>Viridiplantae</taxon>
        <taxon>Streptophyta</taxon>
        <taxon>Embryophyta</taxon>
        <taxon>Tracheophyta</taxon>
        <taxon>Spermatophyta</taxon>
        <taxon>Magnoliopsida</taxon>
        <taxon>eudicotyledons</taxon>
        <taxon>Gunneridae</taxon>
        <taxon>Pentapetalae</taxon>
        <taxon>rosids</taxon>
        <taxon>fabids</taxon>
        <taxon>Malpighiales</taxon>
        <taxon>Salicaceae</taxon>
        <taxon>Saliceae</taxon>
        <taxon>Salix</taxon>
    </lineage>
</organism>
<keyword evidence="1" id="KW-0732">Signal</keyword>
<evidence type="ECO:0008006" key="4">
    <source>
        <dbReference type="Google" id="ProtNLM"/>
    </source>
</evidence>
<feature type="chain" id="PRO_5040396537" description="Calcium uniporter protein" evidence="1">
    <location>
        <begin position="21"/>
        <end position="179"/>
    </location>
</feature>
<comment type="caution">
    <text evidence="2">The sequence shown here is derived from an EMBL/GenBank/DDBJ whole genome shotgun (WGS) entry which is preliminary data.</text>
</comment>
<evidence type="ECO:0000256" key="1">
    <source>
        <dbReference type="SAM" id="SignalP"/>
    </source>
</evidence>
<evidence type="ECO:0000313" key="3">
    <source>
        <dbReference type="Proteomes" id="UP001151532"/>
    </source>
</evidence>
<feature type="signal peptide" evidence="1">
    <location>
        <begin position="1"/>
        <end position="20"/>
    </location>
</feature>
<dbReference type="Proteomes" id="UP001151532">
    <property type="component" value="Chromosome 13"/>
</dbReference>
<proteinExistence type="predicted"/>
<reference evidence="2" key="2">
    <citation type="journal article" date="2023" name="Int. J. Mol. Sci.">
        <title>De Novo Assembly and Annotation of 11 Diverse Shrub Willow (Salix) Genomes Reveals Novel Gene Organization in Sex-Linked Regions.</title>
        <authorList>
            <person name="Hyden B."/>
            <person name="Feng K."/>
            <person name="Yates T.B."/>
            <person name="Jawdy S."/>
            <person name="Cereghino C."/>
            <person name="Smart L.B."/>
            <person name="Muchero W."/>
        </authorList>
    </citation>
    <scope>NUCLEOTIDE SEQUENCE</scope>
    <source>
        <tissue evidence="2">Shoot tip</tissue>
    </source>
</reference>
<gene>
    <name evidence="2" type="ORF">OIU79_024237</name>
</gene>